<dbReference type="InterPro" id="IPR000792">
    <property type="entry name" value="Tscrpt_reg_LuxR_C"/>
</dbReference>
<keyword evidence="3" id="KW-1185">Reference proteome</keyword>
<feature type="domain" description="HTH luxR-type" evidence="1">
    <location>
        <begin position="185"/>
        <end position="242"/>
    </location>
</feature>
<dbReference type="InterPro" id="IPR016032">
    <property type="entry name" value="Sig_transdc_resp-reg_C-effctor"/>
</dbReference>
<evidence type="ECO:0000313" key="3">
    <source>
        <dbReference type="Proteomes" id="UP000472335"/>
    </source>
</evidence>
<dbReference type="EMBL" id="JAAKZY010000032">
    <property type="protein sequence ID" value="NGO08485.1"/>
    <property type="molecule type" value="Genomic_DNA"/>
</dbReference>
<dbReference type="SUPFAM" id="SSF56024">
    <property type="entry name" value="Phospholipase D/nuclease"/>
    <property type="match status" value="1"/>
</dbReference>
<dbReference type="GO" id="GO:0003677">
    <property type="term" value="F:DNA binding"/>
    <property type="evidence" value="ECO:0007669"/>
    <property type="project" value="InterPro"/>
</dbReference>
<gene>
    <name evidence="2" type="ORF">G5C60_12850</name>
</gene>
<organism evidence="2 3">
    <name type="scientific">Streptomyces scabichelini</name>
    <dbReference type="NCBI Taxonomy" id="2711217"/>
    <lineage>
        <taxon>Bacteria</taxon>
        <taxon>Bacillati</taxon>
        <taxon>Actinomycetota</taxon>
        <taxon>Actinomycetes</taxon>
        <taxon>Kitasatosporales</taxon>
        <taxon>Streptomycetaceae</taxon>
        <taxon>Streptomyces</taxon>
    </lineage>
</organism>
<dbReference type="InterPro" id="IPR051797">
    <property type="entry name" value="TrmB-like"/>
</dbReference>
<evidence type="ECO:0000259" key="1">
    <source>
        <dbReference type="SMART" id="SM00421"/>
    </source>
</evidence>
<reference evidence="2 3" key="1">
    <citation type="submission" date="2020-02" db="EMBL/GenBank/DDBJ databases">
        <title>Whole-genome analyses of novel actinobacteria.</title>
        <authorList>
            <person name="Sahin N."/>
            <person name="Gencbay T."/>
        </authorList>
    </citation>
    <scope>NUCLEOTIDE SEQUENCE [LARGE SCALE GENOMIC DNA]</scope>
    <source>
        <strain evidence="2 3">HC44</strain>
    </source>
</reference>
<dbReference type="AlphaFoldDB" id="A0A6G4V3H7"/>
<dbReference type="Gene3D" id="1.10.10.10">
    <property type="entry name" value="Winged helix-like DNA-binding domain superfamily/Winged helix DNA-binding domain"/>
    <property type="match status" value="1"/>
</dbReference>
<protein>
    <recommendedName>
        <fullName evidence="1">HTH luxR-type domain-containing protein</fullName>
    </recommendedName>
</protein>
<dbReference type="SMART" id="SM00421">
    <property type="entry name" value="HTH_LUXR"/>
    <property type="match status" value="1"/>
</dbReference>
<accession>A0A6G4V3H7</accession>
<dbReference type="PANTHER" id="PTHR34293">
    <property type="entry name" value="HTH-TYPE TRANSCRIPTIONAL REGULATOR TRMBL2"/>
    <property type="match status" value="1"/>
</dbReference>
<name>A0A6G4V3H7_9ACTN</name>
<sequence length="255" mass="27550">MGDELEQTLLQMRALVDDAVSKTRRRAGGNQGALTVVTDPSNERIRRSAERLISTARRSVSLALPCRVAMSEALSGLLDMLREISAAGVGVRVLGGPGILDDRNVRRHLASLPPRPAFDVRISAHQHQEVLIVDGRMALMRAEFGVAGPQAVTIRVPMVLRALDTLFTGAWSSATPARSYRRVSARGRTEIARQVLRCLTSGNTDEAAAQSLGLSVRTYRRHVAELMQELGAVSRFQAGVHAVELGLLTPETSAA</sequence>
<dbReference type="InterPro" id="IPR036388">
    <property type="entry name" value="WH-like_DNA-bd_sf"/>
</dbReference>
<evidence type="ECO:0000313" key="2">
    <source>
        <dbReference type="EMBL" id="NGO08485.1"/>
    </source>
</evidence>
<dbReference type="PANTHER" id="PTHR34293:SF1">
    <property type="entry name" value="HTH-TYPE TRANSCRIPTIONAL REGULATOR TRMBL2"/>
    <property type="match status" value="1"/>
</dbReference>
<dbReference type="Proteomes" id="UP000472335">
    <property type="component" value="Unassembled WGS sequence"/>
</dbReference>
<comment type="caution">
    <text evidence="2">The sequence shown here is derived from an EMBL/GenBank/DDBJ whole genome shotgun (WGS) entry which is preliminary data.</text>
</comment>
<proteinExistence type="predicted"/>
<dbReference type="RefSeq" id="WP_165258305.1">
    <property type="nucleotide sequence ID" value="NZ_JAAKZY010000032.1"/>
</dbReference>
<dbReference type="SUPFAM" id="SSF46894">
    <property type="entry name" value="C-terminal effector domain of the bipartite response regulators"/>
    <property type="match status" value="1"/>
</dbReference>
<dbReference type="Pfam" id="PF00196">
    <property type="entry name" value="GerE"/>
    <property type="match status" value="1"/>
</dbReference>
<dbReference type="GO" id="GO:0006355">
    <property type="term" value="P:regulation of DNA-templated transcription"/>
    <property type="evidence" value="ECO:0007669"/>
    <property type="project" value="InterPro"/>
</dbReference>